<dbReference type="RefSeq" id="XP_066661254.1">
    <property type="nucleotide sequence ID" value="XM_066819066.1"/>
</dbReference>
<dbReference type="EMBL" id="JAQQWN010000010">
    <property type="protein sequence ID" value="KAK8062655.1"/>
    <property type="molecule type" value="Genomic_DNA"/>
</dbReference>
<protein>
    <submittedName>
        <fullName evidence="1">Uncharacterized protein</fullName>
    </submittedName>
</protein>
<organism evidence="1 2">
    <name type="scientific">Apiospora hydei</name>
    <dbReference type="NCBI Taxonomy" id="1337664"/>
    <lineage>
        <taxon>Eukaryota</taxon>
        <taxon>Fungi</taxon>
        <taxon>Dikarya</taxon>
        <taxon>Ascomycota</taxon>
        <taxon>Pezizomycotina</taxon>
        <taxon>Sordariomycetes</taxon>
        <taxon>Xylariomycetidae</taxon>
        <taxon>Amphisphaeriales</taxon>
        <taxon>Apiosporaceae</taxon>
        <taxon>Apiospora</taxon>
    </lineage>
</organism>
<dbReference type="GeneID" id="92052126"/>
<evidence type="ECO:0000313" key="1">
    <source>
        <dbReference type="EMBL" id="KAK8062655.1"/>
    </source>
</evidence>
<sequence length="117" mass="13496">MDSEVLQNIDLFPTANSKSFIDNSSNCLRQLSSISFWDNFDNGLPQQQTVNHPLSPPRHRAQDEKRFIKPASRQEGDIIQVFQNLQVRIQGPEREEVIKAQARLLSARLHRLLASFR</sequence>
<dbReference type="Proteomes" id="UP001433268">
    <property type="component" value="Unassembled WGS sequence"/>
</dbReference>
<accession>A0ABR1UUQ6</accession>
<proteinExistence type="predicted"/>
<comment type="caution">
    <text evidence="1">The sequence shown here is derived from an EMBL/GenBank/DDBJ whole genome shotgun (WGS) entry which is preliminary data.</text>
</comment>
<gene>
    <name evidence="1" type="ORF">PG997_014752</name>
</gene>
<reference evidence="1 2" key="1">
    <citation type="submission" date="2023-01" db="EMBL/GenBank/DDBJ databases">
        <title>Analysis of 21 Apiospora genomes using comparative genomics revels a genus with tremendous synthesis potential of carbohydrate active enzymes and secondary metabolites.</title>
        <authorList>
            <person name="Sorensen T."/>
        </authorList>
    </citation>
    <scope>NUCLEOTIDE SEQUENCE [LARGE SCALE GENOMIC DNA]</scope>
    <source>
        <strain evidence="1 2">CBS 114990</strain>
    </source>
</reference>
<keyword evidence="2" id="KW-1185">Reference proteome</keyword>
<evidence type="ECO:0000313" key="2">
    <source>
        <dbReference type="Proteomes" id="UP001433268"/>
    </source>
</evidence>
<name>A0ABR1UUQ6_9PEZI</name>